<dbReference type="SUPFAM" id="SSF48452">
    <property type="entry name" value="TPR-like"/>
    <property type="match status" value="1"/>
</dbReference>
<evidence type="ECO:0000259" key="7">
    <source>
        <dbReference type="Pfam" id="PF14322"/>
    </source>
</evidence>
<feature type="domain" description="RagB/SusD" evidence="6">
    <location>
        <begin position="295"/>
        <end position="600"/>
    </location>
</feature>
<dbReference type="AlphaFoldDB" id="A0AB33J2J7"/>
<dbReference type="GO" id="GO:0009279">
    <property type="term" value="C:cell outer membrane"/>
    <property type="evidence" value="ECO:0007669"/>
    <property type="project" value="UniProtKB-SubCell"/>
</dbReference>
<dbReference type="InterPro" id="IPR011990">
    <property type="entry name" value="TPR-like_helical_dom_sf"/>
</dbReference>
<keyword evidence="3" id="KW-0732">Signal</keyword>
<keyword evidence="4" id="KW-0472">Membrane</keyword>
<evidence type="ECO:0000256" key="1">
    <source>
        <dbReference type="ARBA" id="ARBA00004442"/>
    </source>
</evidence>
<comment type="subcellular location">
    <subcellularLocation>
        <location evidence="1">Cell outer membrane</location>
    </subcellularLocation>
</comment>
<name>A0AB33J2J7_9BACT</name>
<dbReference type="InterPro" id="IPR033985">
    <property type="entry name" value="SusD-like_N"/>
</dbReference>
<dbReference type="Pfam" id="PF14322">
    <property type="entry name" value="SusD-like_3"/>
    <property type="match status" value="1"/>
</dbReference>
<keyword evidence="5" id="KW-0998">Cell outer membrane</keyword>
<feature type="domain" description="SusD-like N-terminal" evidence="7">
    <location>
        <begin position="70"/>
        <end position="211"/>
    </location>
</feature>
<evidence type="ECO:0000256" key="2">
    <source>
        <dbReference type="ARBA" id="ARBA00006275"/>
    </source>
</evidence>
<gene>
    <name evidence="8" type="ORF">GTC17254_20320</name>
</gene>
<dbReference type="Pfam" id="PF07980">
    <property type="entry name" value="SusD_RagB"/>
    <property type="match status" value="1"/>
</dbReference>
<dbReference type="PROSITE" id="PS51257">
    <property type="entry name" value="PROKAR_LIPOPROTEIN"/>
    <property type="match status" value="1"/>
</dbReference>
<dbReference type="Gene3D" id="1.25.40.390">
    <property type="match status" value="1"/>
</dbReference>
<sequence length="601" mass="67182">MKLYHICIAALIAATFTSCYDLSKSPEGQLSTVNPFSTVGEMSSYLDQFYQSGVRAQGYDWSGGYIASGDLNSDNMSSSSVSTRLNGSLTLSNAAKMSEYTNIRNVNFLINNLGHVANPSAADYKQCVGEAYYFRAWYYFQLFKKYGKLTWVSKPLDPTAEEMNLPRQERTVIADSILADLDKAVANLSAQRSSATMRVHQDVARALKSEVALYEGTWEKYHKKQKDEFFTPGITDEKIADYLKQCVEACKAVVDRGVWQIYSTGNTLDDYRVMFQTEDLSSNSEVLWFKRYDGDNIGNSVDRYLNQGGSGTGVAASLVDDYLTIDGKPFVGEQVINAKKTFGDELKPTLRDPRLSQTICMPGQVLRPDQPAYVVPPLTGSGYNKNESGYSLLKFVQIDYKGNLDAEYKGSTPGIQYRYADILLNYAEALAELNGAGNAQLIISLLKPLRDRVGMPAIDFDREYNTSADYPFAKLDKYIQAVRRERRIELACEGRRTDDIMRWAAADELIVGKRAVGAMFVGSNLENNAAYGGKLVYDKASGNNLYLTGKPGDSYRYILPINPSGYENGWAFNIHRDYLLPIQPRMLSLTNGQWTQNPGWE</sequence>
<proteinExistence type="inferred from homology"/>
<evidence type="ECO:0000256" key="3">
    <source>
        <dbReference type="ARBA" id="ARBA00022729"/>
    </source>
</evidence>
<comment type="similarity">
    <text evidence="2">Belongs to the SusD family.</text>
</comment>
<protein>
    <submittedName>
        <fullName evidence="8">RagB/SusD family nutrient uptake outer membrane protein</fullName>
    </submittedName>
</protein>
<evidence type="ECO:0000313" key="8">
    <source>
        <dbReference type="EMBL" id="BFO74435.1"/>
    </source>
</evidence>
<accession>A0AB33J2J7</accession>
<reference evidence="8" key="1">
    <citation type="submission" date="2024-07" db="EMBL/GenBank/DDBJ databases">
        <title>Complete genome sequence of Prevotella sp. YM-2024 GTC17254.</title>
        <authorList>
            <person name="Hayashi M."/>
            <person name="Muto Y."/>
            <person name="Tanaka K."/>
            <person name="Niwa H."/>
        </authorList>
    </citation>
    <scope>NUCLEOTIDE SEQUENCE</scope>
    <source>
        <strain evidence="8">GTC17254</strain>
    </source>
</reference>
<evidence type="ECO:0000256" key="4">
    <source>
        <dbReference type="ARBA" id="ARBA00023136"/>
    </source>
</evidence>
<dbReference type="EMBL" id="AP035786">
    <property type="protein sequence ID" value="BFO74435.1"/>
    <property type="molecule type" value="Genomic_DNA"/>
</dbReference>
<evidence type="ECO:0000259" key="6">
    <source>
        <dbReference type="Pfam" id="PF07980"/>
    </source>
</evidence>
<organism evidence="8">
    <name type="scientific">Prevotella sp. GTC17254</name>
    <dbReference type="NCBI Taxonomy" id="3236794"/>
    <lineage>
        <taxon>Bacteria</taxon>
        <taxon>Pseudomonadati</taxon>
        <taxon>Bacteroidota</taxon>
        <taxon>Bacteroidia</taxon>
        <taxon>Bacteroidales</taxon>
        <taxon>Prevotellaceae</taxon>
        <taxon>Prevotella</taxon>
    </lineage>
</organism>
<evidence type="ECO:0000256" key="5">
    <source>
        <dbReference type="ARBA" id="ARBA00023237"/>
    </source>
</evidence>
<dbReference type="InterPro" id="IPR012944">
    <property type="entry name" value="SusD_RagB_dom"/>
</dbReference>